<evidence type="ECO:0000256" key="5">
    <source>
        <dbReference type="ARBA" id="ARBA00022701"/>
    </source>
</evidence>
<evidence type="ECO:0000313" key="14">
    <source>
        <dbReference type="EMBL" id="QGN18293.1"/>
    </source>
</evidence>
<evidence type="ECO:0000256" key="10">
    <source>
        <dbReference type="SAM" id="Coils"/>
    </source>
</evidence>
<evidence type="ECO:0000256" key="7">
    <source>
        <dbReference type="ARBA" id="ARBA00023212"/>
    </source>
</evidence>
<feature type="region of interest" description="Disordered" evidence="11">
    <location>
        <begin position="112"/>
        <end position="151"/>
    </location>
</feature>
<keyword evidence="15" id="KW-1185">Reference proteome</keyword>
<organism evidence="14 15">
    <name type="scientific">Kluyveromyces marxianus</name>
    <name type="common">Yeast</name>
    <name type="synonym">Candida kefyr</name>
    <dbReference type="NCBI Taxonomy" id="4911"/>
    <lineage>
        <taxon>Eukaryota</taxon>
        <taxon>Fungi</taxon>
        <taxon>Dikarya</taxon>
        <taxon>Ascomycota</taxon>
        <taxon>Saccharomycotina</taxon>
        <taxon>Saccharomycetes</taxon>
        <taxon>Saccharomycetales</taxon>
        <taxon>Saccharomycetaceae</taxon>
        <taxon>Kluyveromyces</taxon>
    </lineage>
</organism>
<name>A0ABX6F7P2_KLUMA</name>
<keyword evidence="5 9" id="KW-0493">Microtubule</keyword>
<proteinExistence type="inferred from homology"/>
<sequence length="280" mass="32431">MAGISESRSELLSWLNDLLKLNYTKVEQCGTGAAYCQIMDSIYKDLPMNRVNFNAGSEYEYFTNYKILQSCFTRHKIEKSVLVERLVKCRFQDNLEFLQWIKRYWSQHKDESEYDPEARRKARAGGASSPPVSVNKRPASSSTASKPQLRNVRTNIIQNSMRKPSNDQLLTLQTELTQARNQVTELEKECNQYKELNTAYLKERDFYFGKLRDIEILAQSTQDLCDEGIYEHDKDLRGFLTRIQQILYATEEETQSFAAEDAHPISATEVANTIVDEETF</sequence>
<keyword evidence="8" id="KW-0131">Cell cycle</keyword>
<dbReference type="PANTHER" id="PTHR10623">
    <property type="entry name" value="MICROTUBULE-ASSOCIATED PROTEIN RP/EB FAMILY MEMBER"/>
    <property type="match status" value="1"/>
</dbReference>
<dbReference type="SUPFAM" id="SSF140612">
    <property type="entry name" value="EB1 dimerisation domain-like"/>
    <property type="match status" value="1"/>
</dbReference>
<dbReference type="InterPro" id="IPR036133">
    <property type="entry name" value="EB1_C_sf"/>
</dbReference>
<evidence type="ECO:0000256" key="11">
    <source>
        <dbReference type="SAM" id="MobiDB-lite"/>
    </source>
</evidence>
<evidence type="ECO:0000259" key="13">
    <source>
        <dbReference type="PROSITE" id="PS51230"/>
    </source>
</evidence>
<dbReference type="EMBL" id="CP015061">
    <property type="protein sequence ID" value="QGN18293.1"/>
    <property type="molecule type" value="Genomic_DNA"/>
</dbReference>
<keyword evidence="3" id="KW-0963">Cytoplasm</keyword>
<evidence type="ECO:0000259" key="12">
    <source>
        <dbReference type="PROSITE" id="PS50021"/>
    </source>
</evidence>
<dbReference type="InterPro" id="IPR004953">
    <property type="entry name" value="EB1_C"/>
</dbReference>
<dbReference type="InterPro" id="IPR027328">
    <property type="entry name" value="MAPRE"/>
</dbReference>
<dbReference type="SUPFAM" id="SSF47576">
    <property type="entry name" value="Calponin-homology domain, CH-domain"/>
    <property type="match status" value="1"/>
</dbReference>
<feature type="domain" description="EB1 C-terminal" evidence="13">
    <location>
        <begin position="175"/>
        <end position="256"/>
    </location>
</feature>
<keyword evidence="4" id="KW-0132">Cell division</keyword>
<evidence type="ECO:0000256" key="8">
    <source>
        <dbReference type="ARBA" id="ARBA00023306"/>
    </source>
</evidence>
<dbReference type="Gene3D" id="1.10.418.10">
    <property type="entry name" value="Calponin-like domain"/>
    <property type="match status" value="1"/>
</dbReference>
<evidence type="ECO:0000256" key="1">
    <source>
        <dbReference type="ARBA" id="ARBA00004245"/>
    </source>
</evidence>
<dbReference type="Pfam" id="PF00307">
    <property type="entry name" value="CH"/>
    <property type="match status" value="1"/>
</dbReference>
<comment type="subcellular location">
    <subcellularLocation>
        <location evidence="1">Cytoplasm</location>
        <location evidence="1">Cytoskeleton</location>
    </subcellularLocation>
</comment>
<evidence type="ECO:0000256" key="2">
    <source>
        <dbReference type="ARBA" id="ARBA00010729"/>
    </source>
</evidence>
<evidence type="ECO:0000256" key="9">
    <source>
        <dbReference type="PROSITE-ProRule" id="PRU00576"/>
    </source>
</evidence>
<feature type="coiled-coil region" evidence="10">
    <location>
        <begin position="169"/>
        <end position="203"/>
    </location>
</feature>
<reference evidence="14 15" key="2">
    <citation type="submission" date="2019-11" db="EMBL/GenBank/DDBJ databases">
        <authorList>
            <person name="Lu H."/>
        </authorList>
    </citation>
    <scope>NUCLEOTIDE SEQUENCE [LARGE SCALE GENOMIC DNA]</scope>
    <source>
        <strain evidence="14 15">FIM1</strain>
    </source>
</reference>
<evidence type="ECO:0000256" key="6">
    <source>
        <dbReference type="ARBA" id="ARBA00022776"/>
    </source>
</evidence>
<gene>
    <name evidence="14" type="primary">BIM1</name>
    <name evidence="14" type="ORF">FIM1_4619</name>
</gene>
<dbReference type="Gene3D" id="1.20.5.1430">
    <property type="match status" value="1"/>
</dbReference>
<keyword evidence="6" id="KW-0498">Mitosis</keyword>
<dbReference type="Proteomes" id="UP000422736">
    <property type="component" value="Chromosome 7"/>
</dbReference>
<dbReference type="Pfam" id="PF03271">
    <property type="entry name" value="EB1"/>
    <property type="match status" value="1"/>
</dbReference>
<keyword evidence="10" id="KW-0175">Coiled coil</keyword>
<dbReference type="InterPro" id="IPR036872">
    <property type="entry name" value="CH_dom_sf"/>
</dbReference>
<dbReference type="PROSITE" id="PS51230">
    <property type="entry name" value="EB1_C"/>
    <property type="match status" value="1"/>
</dbReference>
<feature type="compositionally biased region" description="Polar residues" evidence="11">
    <location>
        <begin position="138"/>
        <end position="151"/>
    </location>
</feature>
<evidence type="ECO:0000256" key="3">
    <source>
        <dbReference type="ARBA" id="ARBA00022490"/>
    </source>
</evidence>
<feature type="domain" description="Calponin-homology (CH)" evidence="12">
    <location>
        <begin position="5"/>
        <end position="106"/>
    </location>
</feature>
<dbReference type="PROSITE" id="PS50021">
    <property type="entry name" value="CH"/>
    <property type="match status" value="1"/>
</dbReference>
<protein>
    <submittedName>
        <fullName evidence="14">Microtubule integrity protein mal3</fullName>
    </submittedName>
</protein>
<comment type="similarity">
    <text evidence="2">Belongs to the MAPRE family.</text>
</comment>
<keyword evidence="7" id="KW-0206">Cytoskeleton</keyword>
<reference evidence="14 15" key="1">
    <citation type="submission" date="2016-03" db="EMBL/GenBank/DDBJ databases">
        <title>How can Kluyveromyces marxianus grow so fast - potential evolutionary course in Saccharomyces Complex revealed by comparative genomics.</title>
        <authorList>
            <person name="Mo W."/>
            <person name="Lu W."/>
            <person name="Yang X."/>
            <person name="Qi J."/>
            <person name="Lv H."/>
        </authorList>
    </citation>
    <scope>NUCLEOTIDE SEQUENCE [LARGE SCALE GENOMIC DNA]</scope>
    <source>
        <strain evidence="14 15">FIM1</strain>
    </source>
</reference>
<evidence type="ECO:0000313" key="15">
    <source>
        <dbReference type="Proteomes" id="UP000422736"/>
    </source>
</evidence>
<dbReference type="InterPro" id="IPR001715">
    <property type="entry name" value="CH_dom"/>
</dbReference>
<evidence type="ECO:0000256" key="4">
    <source>
        <dbReference type="ARBA" id="ARBA00022618"/>
    </source>
</evidence>
<accession>A0ABX6F7P2</accession>